<dbReference type="PANTHER" id="PTHR46791:SF5">
    <property type="entry name" value="CLR5 DOMAIN-CONTAINING PROTEIN-RELATED"/>
    <property type="match status" value="1"/>
</dbReference>
<gene>
    <name evidence="2" type="ORF">C8F04DRAFT_1206204</name>
</gene>
<accession>A0AAD6TGR1</accession>
<dbReference type="AlphaFoldDB" id="A0AAD6TGR1"/>
<dbReference type="InterPro" id="IPR058913">
    <property type="entry name" value="Integrase_dom_put"/>
</dbReference>
<evidence type="ECO:0000313" key="3">
    <source>
        <dbReference type="Proteomes" id="UP001218188"/>
    </source>
</evidence>
<reference evidence="2" key="1">
    <citation type="submission" date="2023-03" db="EMBL/GenBank/DDBJ databases">
        <title>Massive genome expansion in bonnet fungi (Mycena s.s.) driven by repeated elements and novel gene families across ecological guilds.</title>
        <authorList>
            <consortium name="Lawrence Berkeley National Laboratory"/>
            <person name="Harder C.B."/>
            <person name="Miyauchi S."/>
            <person name="Viragh M."/>
            <person name="Kuo A."/>
            <person name="Thoen E."/>
            <person name="Andreopoulos B."/>
            <person name="Lu D."/>
            <person name="Skrede I."/>
            <person name="Drula E."/>
            <person name="Henrissat B."/>
            <person name="Morin E."/>
            <person name="Kohler A."/>
            <person name="Barry K."/>
            <person name="LaButti K."/>
            <person name="Morin E."/>
            <person name="Salamov A."/>
            <person name="Lipzen A."/>
            <person name="Mereny Z."/>
            <person name="Hegedus B."/>
            <person name="Baldrian P."/>
            <person name="Stursova M."/>
            <person name="Weitz H."/>
            <person name="Taylor A."/>
            <person name="Grigoriev I.V."/>
            <person name="Nagy L.G."/>
            <person name="Martin F."/>
            <person name="Kauserud H."/>
        </authorList>
    </citation>
    <scope>NUCLEOTIDE SEQUENCE</scope>
    <source>
        <strain evidence="2">CBHHK200</strain>
    </source>
</reference>
<dbReference type="Pfam" id="PF24764">
    <property type="entry name" value="rva_4"/>
    <property type="match status" value="1"/>
</dbReference>
<keyword evidence="3" id="KW-1185">Reference proteome</keyword>
<evidence type="ECO:0000313" key="2">
    <source>
        <dbReference type="EMBL" id="KAJ7046261.1"/>
    </source>
</evidence>
<feature type="domain" description="Integrase core" evidence="1">
    <location>
        <begin position="1"/>
        <end position="88"/>
    </location>
</feature>
<proteinExistence type="predicted"/>
<organism evidence="2 3">
    <name type="scientific">Mycena alexandri</name>
    <dbReference type="NCBI Taxonomy" id="1745969"/>
    <lineage>
        <taxon>Eukaryota</taxon>
        <taxon>Fungi</taxon>
        <taxon>Dikarya</taxon>
        <taxon>Basidiomycota</taxon>
        <taxon>Agaricomycotina</taxon>
        <taxon>Agaricomycetes</taxon>
        <taxon>Agaricomycetidae</taxon>
        <taxon>Agaricales</taxon>
        <taxon>Marasmiineae</taxon>
        <taxon>Mycenaceae</taxon>
        <taxon>Mycena</taxon>
    </lineage>
</organism>
<protein>
    <recommendedName>
        <fullName evidence="1">Integrase core domain-containing protein</fullName>
    </recommendedName>
</protein>
<dbReference type="Proteomes" id="UP001218188">
    <property type="component" value="Unassembled WGS sequence"/>
</dbReference>
<evidence type="ECO:0000259" key="1">
    <source>
        <dbReference type="Pfam" id="PF24764"/>
    </source>
</evidence>
<dbReference type="PANTHER" id="PTHR46791">
    <property type="entry name" value="EXPRESSED PROTEIN"/>
    <property type="match status" value="1"/>
</dbReference>
<comment type="caution">
    <text evidence="2">The sequence shown here is derived from an EMBL/GenBank/DDBJ whole genome shotgun (WGS) entry which is preliminary data.</text>
</comment>
<dbReference type="EMBL" id="JARJCM010000003">
    <property type="protein sequence ID" value="KAJ7046261.1"/>
    <property type="molecule type" value="Genomic_DNA"/>
</dbReference>
<name>A0AAD6TGR1_9AGAR</name>
<sequence>MEIFHGEGRGSYIWGRSVHNVRTEHLWADITAQTGATWADVFIILELHHVLNINSAYHIWLLHFLFLHQINEQLRFFIEAWNQHQIQIRIDLIEAWRTYVMLNAELEVYGVDWEPEGLRDEHLLESLDILDWSLWTSLNHLNEAPVEPPAGPFSVVEIAVIEGALGHLARVVDDAAVAHLWTEALILARQMHPGLF</sequence>